<keyword evidence="2" id="KW-1185">Reference proteome</keyword>
<dbReference type="AlphaFoldDB" id="A0A919JX51"/>
<proteinExistence type="predicted"/>
<name>A0A919JX51_9ACTN</name>
<dbReference type="Proteomes" id="UP000636960">
    <property type="component" value="Unassembled WGS sequence"/>
</dbReference>
<accession>A0A919JX51</accession>
<evidence type="ECO:0000313" key="2">
    <source>
        <dbReference type="Proteomes" id="UP000636960"/>
    </source>
</evidence>
<protein>
    <submittedName>
        <fullName evidence="1">Uncharacterized protein</fullName>
    </submittedName>
</protein>
<gene>
    <name evidence="1" type="ORF">Ari01nite_25520</name>
</gene>
<sequence>MTDPYIHVEVNLFRHTATRKMLASTFGLAADLPTRVTTGCGLQVSLAMTSPEPRSVTCLPCREHAARWHLRAAEEVEEMHRLNGVALGFPVGNFAAAAREHRDRARRFAQI</sequence>
<comment type="caution">
    <text evidence="1">The sequence shown here is derived from an EMBL/GenBank/DDBJ whole genome shotgun (WGS) entry which is preliminary data.</text>
</comment>
<dbReference type="RefSeq" id="WP_203781384.1">
    <property type="nucleotide sequence ID" value="NZ_BOMV01000023.1"/>
</dbReference>
<dbReference type="EMBL" id="BOMV01000023">
    <property type="protein sequence ID" value="GIE95087.1"/>
    <property type="molecule type" value="Genomic_DNA"/>
</dbReference>
<organism evidence="1 2">
    <name type="scientific">Paractinoplanes rishiriensis</name>
    <dbReference type="NCBI Taxonomy" id="1050105"/>
    <lineage>
        <taxon>Bacteria</taxon>
        <taxon>Bacillati</taxon>
        <taxon>Actinomycetota</taxon>
        <taxon>Actinomycetes</taxon>
        <taxon>Micromonosporales</taxon>
        <taxon>Micromonosporaceae</taxon>
        <taxon>Paractinoplanes</taxon>
    </lineage>
</organism>
<evidence type="ECO:0000313" key="1">
    <source>
        <dbReference type="EMBL" id="GIE95087.1"/>
    </source>
</evidence>
<reference evidence="1" key="1">
    <citation type="submission" date="2021-01" db="EMBL/GenBank/DDBJ databases">
        <title>Whole genome shotgun sequence of Actinoplanes rishiriensis NBRC 108556.</title>
        <authorList>
            <person name="Komaki H."/>
            <person name="Tamura T."/>
        </authorList>
    </citation>
    <scope>NUCLEOTIDE SEQUENCE</scope>
    <source>
        <strain evidence="1">NBRC 108556</strain>
    </source>
</reference>